<dbReference type="InterPro" id="IPR011335">
    <property type="entry name" value="Restrct_endonuc-II-like"/>
</dbReference>
<gene>
    <name evidence="2" type="ORF">CEK71_08125</name>
</gene>
<evidence type="ECO:0000259" key="1">
    <source>
        <dbReference type="Pfam" id="PF05685"/>
    </source>
</evidence>
<dbReference type="PANTHER" id="PTHR34107:SF7">
    <property type="entry name" value="SLR2092 PROTEIN"/>
    <property type="match status" value="1"/>
</dbReference>
<evidence type="ECO:0000313" key="2">
    <source>
        <dbReference type="EMBL" id="ASF48685.1"/>
    </source>
</evidence>
<protein>
    <recommendedName>
        <fullName evidence="1">Putative restriction endonuclease domain-containing protein</fullName>
    </recommendedName>
</protein>
<dbReference type="KEGG" id="mpsy:CEK71_08125"/>
<dbReference type="Gene3D" id="3.90.1570.10">
    <property type="entry name" value="tt1808, chain A"/>
    <property type="match status" value="1"/>
</dbReference>
<dbReference type="CDD" id="cd06260">
    <property type="entry name" value="DUF820-like"/>
    <property type="match status" value="1"/>
</dbReference>
<reference evidence="2 3" key="1">
    <citation type="submission" date="2017-06" db="EMBL/GenBank/DDBJ databases">
        <title>Genome Sequencing of the methanotroph Methylovulum psychrotolerants str. HV10-M2 isolated from a high-altitude environment.</title>
        <authorList>
            <person name="Mateos-Rivera A."/>
        </authorList>
    </citation>
    <scope>NUCLEOTIDE SEQUENCE [LARGE SCALE GENOMIC DNA]</scope>
    <source>
        <strain evidence="2 3">HV10_M2</strain>
    </source>
</reference>
<dbReference type="SUPFAM" id="SSF52980">
    <property type="entry name" value="Restriction endonuclease-like"/>
    <property type="match status" value="1"/>
</dbReference>
<organism evidence="2 3">
    <name type="scientific">Methylovulum psychrotolerans</name>
    <dbReference type="NCBI Taxonomy" id="1704499"/>
    <lineage>
        <taxon>Bacteria</taxon>
        <taxon>Pseudomonadati</taxon>
        <taxon>Pseudomonadota</taxon>
        <taxon>Gammaproteobacteria</taxon>
        <taxon>Methylococcales</taxon>
        <taxon>Methylococcaceae</taxon>
        <taxon>Methylovulum</taxon>
    </lineage>
</organism>
<accession>A0A1Z4C593</accession>
<sequence length="179" mass="20119">MNGDDFFYFCQRHKDLRIEMDQFGEITIMSPTGSETGGINFELSVDFGVWVRTDGTGKGFDSSTGFILPNGAKRSPDLSWIKLEKWLAIPAEKRKKFAPICPDFVVEIRSESDSLTKLQGKMAEYIENGSTLGWLLDVNDKKVYIYQQNVPIQILDNPSEISGEPLLKGFNLQMKGILG</sequence>
<evidence type="ECO:0000313" key="3">
    <source>
        <dbReference type="Proteomes" id="UP000197019"/>
    </source>
</evidence>
<dbReference type="PANTHER" id="PTHR34107">
    <property type="entry name" value="SLL0198 PROTEIN-RELATED"/>
    <property type="match status" value="1"/>
</dbReference>
<dbReference type="EMBL" id="CP022129">
    <property type="protein sequence ID" value="ASF48685.1"/>
    <property type="molecule type" value="Genomic_DNA"/>
</dbReference>
<name>A0A1Z4C593_9GAMM</name>
<dbReference type="InterPro" id="IPR008538">
    <property type="entry name" value="Uma2"/>
</dbReference>
<feature type="domain" description="Putative restriction endonuclease" evidence="1">
    <location>
        <begin position="5"/>
        <end position="174"/>
    </location>
</feature>
<proteinExistence type="predicted"/>
<dbReference type="Proteomes" id="UP000197019">
    <property type="component" value="Chromosome"/>
</dbReference>
<dbReference type="InterPro" id="IPR012296">
    <property type="entry name" value="Nuclease_put_TT1808"/>
</dbReference>
<keyword evidence="3" id="KW-1185">Reference proteome</keyword>
<dbReference type="Pfam" id="PF05685">
    <property type="entry name" value="Uma2"/>
    <property type="match status" value="1"/>
</dbReference>
<dbReference type="AlphaFoldDB" id="A0A1Z4C593"/>
<dbReference type="OrthoDB" id="9799703at2"/>